<organism evidence="4">
    <name type="scientific">uncultured Caudovirales phage</name>
    <dbReference type="NCBI Taxonomy" id="2100421"/>
    <lineage>
        <taxon>Viruses</taxon>
        <taxon>Duplodnaviria</taxon>
        <taxon>Heunggongvirae</taxon>
        <taxon>Uroviricota</taxon>
        <taxon>Caudoviricetes</taxon>
        <taxon>Peduoviridae</taxon>
        <taxon>Maltschvirus</taxon>
        <taxon>Maltschvirus maltsch</taxon>
    </lineage>
</organism>
<dbReference type="PANTHER" id="PTHR48103:SF2">
    <property type="entry name" value="MIDASIN"/>
    <property type="match status" value="1"/>
</dbReference>
<dbReference type="InterPro" id="IPR027417">
    <property type="entry name" value="P-loop_NTPase"/>
</dbReference>
<name>A0A6J5LLR8_9CAUD</name>
<evidence type="ECO:0000259" key="3">
    <source>
        <dbReference type="Pfam" id="PF07728"/>
    </source>
</evidence>
<evidence type="ECO:0000313" key="6">
    <source>
        <dbReference type="EMBL" id="CAB4182916.1"/>
    </source>
</evidence>
<sequence>MTSPAIVKPVEDLVKDAIKDALTKRVLAEKATIPGFDVDPLDLFPHVEVTTKKVTTVTPKFHTTEKHMDANKLFPLLAFDSSFPVAVYKPEDWDERIRAFIPVVDPDYVLDATITKDILLAWENNEKVLVYGPTAAGKSSCIEQLCAHTCRPFFRLNCTGDMDSSMIFGQQQAKDGSTYWTDGTLTEAVRYGAVFAWDEWDVTPSEISMGLQWLLEENGKLFLKEMPGTSADKFIVPEDRFRIVALGNTQGQGDDTGAHSGTNVQNTATLDRFGTTVRMGYMAEAVECKMLNGKFPSIPENWIKNLVKFANLIRQGYSSGQLTLTMSPRALQAICKKYVYGYALVTAIDLSYTNKLTETQQKVSKELFRKIYGTKTS</sequence>
<dbReference type="EMBL" id="LR797044">
    <property type="protein sequence ID" value="CAB4182916.1"/>
    <property type="molecule type" value="Genomic_DNA"/>
</dbReference>
<keyword evidence="2" id="KW-0067">ATP-binding</keyword>
<dbReference type="EMBL" id="LR796302">
    <property type="protein sequence ID" value="CAB4135504.1"/>
    <property type="molecule type" value="Genomic_DNA"/>
</dbReference>
<gene>
    <name evidence="6" type="ORF">UFOVP1078_31</name>
    <name evidence="7" type="ORF">UFOVP1317_21</name>
    <name evidence="8" type="ORF">UFOVP1429_16</name>
    <name evidence="4" type="ORF">UFOVP289_42</name>
    <name evidence="5" type="ORF">UFOVP547_5</name>
</gene>
<dbReference type="Pfam" id="PF07728">
    <property type="entry name" value="AAA_5"/>
    <property type="match status" value="1"/>
</dbReference>
<dbReference type="InterPro" id="IPR011704">
    <property type="entry name" value="ATPase_dyneun-rel_AAA"/>
</dbReference>
<evidence type="ECO:0000313" key="8">
    <source>
        <dbReference type="EMBL" id="CAB4210431.1"/>
    </source>
</evidence>
<evidence type="ECO:0000313" key="5">
    <source>
        <dbReference type="EMBL" id="CAB4149832.1"/>
    </source>
</evidence>
<evidence type="ECO:0000256" key="1">
    <source>
        <dbReference type="ARBA" id="ARBA00022741"/>
    </source>
</evidence>
<dbReference type="GO" id="GO:0005524">
    <property type="term" value="F:ATP binding"/>
    <property type="evidence" value="ECO:0007669"/>
    <property type="project" value="UniProtKB-KW"/>
</dbReference>
<evidence type="ECO:0000313" key="7">
    <source>
        <dbReference type="EMBL" id="CAB4197609.1"/>
    </source>
</evidence>
<dbReference type="PANTHER" id="PTHR48103">
    <property type="entry name" value="MIDASIN-RELATED"/>
    <property type="match status" value="1"/>
</dbReference>
<evidence type="ECO:0000256" key="2">
    <source>
        <dbReference type="ARBA" id="ARBA00022840"/>
    </source>
</evidence>
<feature type="domain" description="ATPase dynein-related AAA" evidence="3">
    <location>
        <begin position="128"/>
        <end position="260"/>
    </location>
</feature>
<dbReference type="EMBL" id="LR796533">
    <property type="protein sequence ID" value="CAB4149832.1"/>
    <property type="molecule type" value="Genomic_DNA"/>
</dbReference>
<protein>
    <submittedName>
        <fullName evidence="4">COG0714 MoxR-like ATPases</fullName>
    </submittedName>
</protein>
<dbReference type="EMBL" id="LR797261">
    <property type="protein sequence ID" value="CAB4197609.1"/>
    <property type="molecule type" value="Genomic_DNA"/>
</dbReference>
<dbReference type="SUPFAM" id="SSF52540">
    <property type="entry name" value="P-loop containing nucleoside triphosphate hydrolases"/>
    <property type="match status" value="1"/>
</dbReference>
<dbReference type="GO" id="GO:0030687">
    <property type="term" value="C:preribosome, large subunit precursor"/>
    <property type="evidence" value="ECO:0007669"/>
    <property type="project" value="TreeGrafter"/>
</dbReference>
<evidence type="ECO:0000313" key="4">
    <source>
        <dbReference type="EMBL" id="CAB4135504.1"/>
    </source>
</evidence>
<dbReference type="Gene3D" id="3.40.50.300">
    <property type="entry name" value="P-loop containing nucleotide triphosphate hydrolases"/>
    <property type="match status" value="1"/>
</dbReference>
<keyword evidence="1" id="KW-0547">Nucleotide-binding</keyword>
<accession>A0A6J5LLR8</accession>
<proteinExistence type="predicted"/>
<dbReference type="GO" id="GO:0016887">
    <property type="term" value="F:ATP hydrolysis activity"/>
    <property type="evidence" value="ECO:0007669"/>
    <property type="project" value="InterPro"/>
</dbReference>
<reference evidence="4" key="1">
    <citation type="submission" date="2020-04" db="EMBL/GenBank/DDBJ databases">
        <authorList>
            <person name="Chiriac C."/>
            <person name="Salcher M."/>
            <person name="Ghai R."/>
            <person name="Kavagutti S V."/>
        </authorList>
    </citation>
    <scope>NUCLEOTIDE SEQUENCE</scope>
</reference>
<dbReference type="EMBL" id="LR797373">
    <property type="protein sequence ID" value="CAB4210431.1"/>
    <property type="molecule type" value="Genomic_DNA"/>
</dbReference>